<protein>
    <submittedName>
        <fullName evidence="2">Uncharacterized protein</fullName>
    </submittedName>
</protein>
<comment type="caution">
    <text evidence="2">The sequence shown here is derived from an EMBL/GenBank/DDBJ whole genome shotgun (WGS) entry which is preliminary data.</text>
</comment>
<feature type="region of interest" description="Disordered" evidence="1">
    <location>
        <begin position="1"/>
        <end position="43"/>
    </location>
</feature>
<sequence length="267" mass="28170">MTDAEQEGGLPVEELQAPEVQEVSTPATDVQQPSVPEATGLTEDRLIEILAERDETASRKAQSQKDRGISNNAKAIAAILERFDELGGDEKAANDLVQEADTLALRQTVEDLQSQIQAGQTAAPAPTGAAVWQDEWAVDSQKILDAAEVSGVVLSNEDYNLAMHNNGIAFATKADAYAALNGALLAKQKGESMPVSVVSTEGGEVAQPPAPPAEPKPFRQQFDELNDAGDTAGARALLDEQWKLAESDTAKANARRAAEAAGLTLAE</sequence>
<proteinExistence type="predicted"/>
<accession>A0A0F9NC45</accession>
<dbReference type="AlphaFoldDB" id="A0A0F9NC45"/>
<dbReference type="EMBL" id="LAZR01003698">
    <property type="protein sequence ID" value="KKN15574.1"/>
    <property type="molecule type" value="Genomic_DNA"/>
</dbReference>
<gene>
    <name evidence="2" type="ORF">LCGC14_0984590</name>
</gene>
<evidence type="ECO:0000256" key="1">
    <source>
        <dbReference type="SAM" id="MobiDB-lite"/>
    </source>
</evidence>
<organism evidence="2">
    <name type="scientific">marine sediment metagenome</name>
    <dbReference type="NCBI Taxonomy" id="412755"/>
    <lineage>
        <taxon>unclassified sequences</taxon>
        <taxon>metagenomes</taxon>
        <taxon>ecological metagenomes</taxon>
    </lineage>
</organism>
<feature type="compositionally biased region" description="Polar residues" evidence="1">
    <location>
        <begin position="22"/>
        <end position="34"/>
    </location>
</feature>
<name>A0A0F9NC45_9ZZZZ</name>
<reference evidence="2" key="1">
    <citation type="journal article" date="2015" name="Nature">
        <title>Complex archaea that bridge the gap between prokaryotes and eukaryotes.</title>
        <authorList>
            <person name="Spang A."/>
            <person name="Saw J.H."/>
            <person name="Jorgensen S.L."/>
            <person name="Zaremba-Niedzwiedzka K."/>
            <person name="Martijn J."/>
            <person name="Lind A.E."/>
            <person name="van Eijk R."/>
            <person name="Schleper C."/>
            <person name="Guy L."/>
            <person name="Ettema T.J."/>
        </authorList>
    </citation>
    <scope>NUCLEOTIDE SEQUENCE</scope>
</reference>
<evidence type="ECO:0000313" key="2">
    <source>
        <dbReference type="EMBL" id="KKN15574.1"/>
    </source>
</evidence>
<feature type="region of interest" description="Disordered" evidence="1">
    <location>
        <begin position="199"/>
        <end position="219"/>
    </location>
</feature>